<evidence type="ECO:0000313" key="4">
    <source>
        <dbReference type="EMBL" id="PIT96711.1"/>
    </source>
</evidence>
<accession>A0A2M6WVC7</accession>
<organism evidence="4 5">
    <name type="scientific">Candidatus Campbellbacteria bacterium CG10_big_fil_rev_8_21_14_0_10_35_52</name>
    <dbReference type="NCBI Taxonomy" id="1974527"/>
    <lineage>
        <taxon>Bacteria</taxon>
        <taxon>Candidatus Campbelliibacteriota</taxon>
    </lineage>
</organism>
<comment type="caution">
    <text evidence="4">The sequence shown here is derived from an EMBL/GenBank/DDBJ whole genome shotgun (WGS) entry which is preliminary data.</text>
</comment>
<keyword evidence="3" id="KW-0694">RNA-binding</keyword>
<dbReference type="PANTHER" id="PTHR17224:SF1">
    <property type="entry name" value="PEPTIDYL-TRNA HYDROLASE"/>
    <property type="match status" value="1"/>
</dbReference>
<evidence type="ECO:0000256" key="1">
    <source>
        <dbReference type="ARBA" id="ARBA00022555"/>
    </source>
</evidence>
<gene>
    <name evidence="4" type="ORF">COT82_01515</name>
</gene>
<dbReference type="GO" id="GO:0004045">
    <property type="term" value="F:peptidyl-tRNA hydrolase activity"/>
    <property type="evidence" value="ECO:0007669"/>
    <property type="project" value="InterPro"/>
</dbReference>
<dbReference type="EMBL" id="PFAA01000031">
    <property type="protein sequence ID" value="PIT96711.1"/>
    <property type="molecule type" value="Genomic_DNA"/>
</dbReference>
<dbReference type="InterPro" id="IPR001328">
    <property type="entry name" value="Pept_tRNA_hydro"/>
</dbReference>
<dbReference type="Pfam" id="PF01195">
    <property type="entry name" value="Pept_tRNA_hydro"/>
    <property type="match status" value="1"/>
</dbReference>
<proteinExistence type="predicted"/>
<dbReference type="GO" id="GO:0000049">
    <property type="term" value="F:tRNA binding"/>
    <property type="evidence" value="ECO:0007669"/>
    <property type="project" value="UniProtKB-KW"/>
</dbReference>
<dbReference type="PANTHER" id="PTHR17224">
    <property type="entry name" value="PEPTIDYL-TRNA HYDROLASE"/>
    <property type="match status" value="1"/>
</dbReference>
<name>A0A2M6WVC7_9BACT</name>
<dbReference type="SUPFAM" id="SSF53178">
    <property type="entry name" value="Peptidyl-tRNA hydrolase-like"/>
    <property type="match status" value="1"/>
</dbReference>
<dbReference type="NCBIfam" id="TIGR00447">
    <property type="entry name" value="pth"/>
    <property type="match status" value="1"/>
</dbReference>
<sequence>MFYIIGLGNPGEEYKNSRHNTGVLSVLHFAKKNDMKIFNADKKIRAIVSIGKIGKEKIMLILPQTFMNKSGLSAGVIVTSRKKAENLIVVYDDLDMPLGKFKISFGRGSGGHKGVESVARAVKTKDFIRVRVGIAPSTPSGKIKKPKGEKDIKKKLIYLKRFLRILQRRLSSL</sequence>
<dbReference type="InterPro" id="IPR036416">
    <property type="entry name" value="Pept_tRNA_hydro_sf"/>
</dbReference>
<dbReference type="Gene3D" id="3.40.50.1470">
    <property type="entry name" value="Peptidyl-tRNA hydrolase"/>
    <property type="match status" value="1"/>
</dbReference>
<reference evidence="5" key="1">
    <citation type="submission" date="2017-09" db="EMBL/GenBank/DDBJ databases">
        <title>Depth-based differentiation of microbial function through sediment-hosted aquifers and enrichment of novel symbionts in the deep terrestrial subsurface.</title>
        <authorList>
            <person name="Probst A.J."/>
            <person name="Ladd B."/>
            <person name="Jarett J.K."/>
            <person name="Geller-Mcgrath D.E."/>
            <person name="Sieber C.M.K."/>
            <person name="Emerson J.B."/>
            <person name="Anantharaman K."/>
            <person name="Thomas B.C."/>
            <person name="Malmstrom R."/>
            <person name="Stieglmeier M."/>
            <person name="Klingl A."/>
            <person name="Woyke T."/>
            <person name="Ryan C.M."/>
            <person name="Banfield J.F."/>
        </authorList>
    </citation>
    <scope>NUCLEOTIDE SEQUENCE [LARGE SCALE GENOMIC DNA]</scope>
</reference>
<dbReference type="AlphaFoldDB" id="A0A2M6WVC7"/>
<protein>
    <submittedName>
        <fullName evidence="4">Aminoacyl-tRNA hydrolase</fullName>
    </submittedName>
</protein>
<evidence type="ECO:0000256" key="2">
    <source>
        <dbReference type="ARBA" id="ARBA00022801"/>
    </source>
</evidence>
<keyword evidence="1" id="KW-0820">tRNA-binding</keyword>
<evidence type="ECO:0000256" key="3">
    <source>
        <dbReference type="ARBA" id="ARBA00022884"/>
    </source>
</evidence>
<dbReference type="Proteomes" id="UP000230481">
    <property type="component" value="Unassembled WGS sequence"/>
</dbReference>
<keyword evidence="2 4" id="KW-0378">Hydrolase</keyword>
<evidence type="ECO:0000313" key="5">
    <source>
        <dbReference type="Proteomes" id="UP000230481"/>
    </source>
</evidence>